<feature type="transmembrane region" description="Helical" evidence="9">
    <location>
        <begin position="985"/>
        <end position="1006"/>
    </location>
</feature>
<feature type="transmembrane region" description="Helical" evidence="9">
    <location>
        <begin position="6"/>
        <end position="31"/>
    </location>
</feature>
<name>A0AAD3D7G6_9STRA</name>
<dbReference type="Gene3D" id="3.40.50.300">
    <property type="entry name" value="P-loop containing nucleotide triphosphate hydrolases"/>
    <property type="match status" value="2"/>
</dbReference>
<evidence type="ECO:0000256" key="7">
    <source>
        <dbReference type="ARBA" id="ARBA00023136"/>
    </source>
</evidence>
<evidence type="ECO:0000259" key="11">
    <source>
        <dbReference type="PROSITE" id="PS50929"/>
    </source>
</evidence>
<feature type="domain" description="ABC transporter" evidence="10">
    <location>
        <begin position="1221"/>
        <end position="1457"/>
    </location>
</feature>
<feature type="domain" description="ABC transmembrane type-1" evidence="11">
    <location>
        <begin position="285"/>
        <end position="591"/>
    </location>
</feature>
<keyword evidence="7 9" id="KW-0472">Membrane</keyword>
<dbReference type="CDD" id="cd18560">
    <property type="entry name" value="ABC_6TM_ATM1_ABCB7_HMT1_ABCB6"/>
    <property type="match status" value="2"/>
</dbReference>
<proteinExistence type="inferred from homology"/>
<dbReference type="PANTHER" id="PTHR24221:SF503">
    <property type="entry name" value="MITOCHONDRIAL POTASSIUM CHANNEL ATP-BINDING SUBUNIT"/>
    <property type="match status" value="1"/>
</dbReference>
<feature type="transmembrane region" description="Helical" evidence="9">
    <location>
        <begin position="209"/>
        <end position="227"/>
    </location>
</feature>
<comment type="caution">
    <text evidence="12">The sequence shown here is derived from an EMBL/GenBank/DDBJ whole genome shotgun (WGS) entry which is preliminary data.</text>
</comment>
<reference evidence="12 13" key="1">
    <citation type="journal article" date="2021" name="Sci. Rep.">
        <title>The genome of the diatom Chaetoceros tenuissimus carries an ancient integrated fragment of an extant virus.</title>
        <authorList>
            <person name="Hongo Y."/>
            <person name="Kimura K."/>
            <person name="Takaki Y."/>
            <person name="Yoshida Y."/>
            <person name="Baba S."/>
            <person name="Kobayashi G."/>
            <person name="Nagasaki K."/>
            <person name="Hano T."/>
            <person name="Tomaru Y."/>
        </authorList>
    </citation>
    <scope>NUCLEOTIDE SEQUENCE [LARGE SCALE GENOMIC DNA]</scope>
    <source>
        <strain evidence="12 13">NIES-3715</strain>
    </source>
</reference>
<dbReference type="SUPFAM" id="SSF90123">
    <property type="entry name" value="ABC transporter transmembrane region"/>
    <property type="match status" value="2"/>
</dbReference>
<dbReference type="GO" id="GO:0005524">
    <property type="term" value="F:ATP binding"/>
    <property type="evidence" value="ECO:0007669"/>
    <property type="project" value="UniProtKB-KW"/>
</dbReference>
<sequence>MTAPEYSLIVSFIGAFFNILRFAIDVVAVAAKAEDKKEEQLLDKSTSSRESLKKSTKVFDGRLSINRFSLQKKSTNGNVAENNTNEGASDVEEAEAEVQIERTPLEKLLSVVSLSSQLCAFIFFLVMTIFIAKGDTKYDSINDAVYSAMPLGASTVGVFFGLWVSIRDYNRMRFSFAQRLCFVFSTAITMLGCIVLVSSPPSTSAGSTAIDYIVMTCLIAYFILALVESKIFRYPSEMVVQDEEKNNKKAHLGRAILLILKPYFWPDATASSALLNRTRAICTWFFVAGAKGCSLASPLFLGKASTALAQFDYAECARNAIIFSVIQFSSTFLKECQSLVYLKVAQAAFVQLSEVSFYHLHSLSLDWHLKKKLGEVIRSMDRGILACDTLMKYLFLWMVPAVAECILVCIIFASYFNYLPLALTIFCFVFIYMTWTIVVTLWRKKFRKSVAKSDNDWHDKCTDSLINFETVKYFTAEKYEIERFSESVKEYQSSSVNVQASLSFLNITQMVLMQTCLATALSLAAYGVKKNRFDCCVENGCDYNTELIECCSTQVACSGLEIGDFVAVLTYTLNLFGPLNFLGSVYNAVVMALVDLRNLSELLAEDPDLVDADDAIELPRSNVTDPDVAVEFDNVIFRYPSQGDHQGLKGVSFKMKKGTTTAVVGTTGAGKTTISRLLFRFYDVLGGAVKVNGTDVRTVTQKSLREMIGVVPQATSLFNDTIRANIAYGKRDATDSELDEVAQSAQLIEFIRALPEGWDTMVGDRGLKLSGGEKQRTAIARCLLKDPPIVVLDEATSALDTVTENSIQQALDVLGQERTCLVIAHRLGTIRNADNIVVLGDGCVLEQGTHDELLAKNGKYAEMWNMQLHSTADIVIFVAGAKGCSLASPLFLGKASTALAQFDYAECARNAIIFSVIQFSSTFLKECQSLVYLKVAQAAFVQLSEVSFYHLHSLSLDWHLKKKLGEVIRSMDRGILACDTLMKYLFLWMVPAVAECILVCIIFASYFNYLPLALTIFCFVFIYMTWTIVVTLWRKKFRKSVAKSDNDWHDKCTDSLINFETVKYFTAEKYEIERFSESVKEYQSSSVNVQASLSFLNITQMVLMQTCLATALSLAAYGVKKNRFDCCVENGCDYNTELIECCSTQVACSGLEIGDFVAVLTYTLNLFGPLNFLGSVYNAVVMALVDLRNLSELLAEDPDLVDADDAIELPRSNVTDPDVAVEFDNVIFRYPSQGDHQGLKGVSFKMKKGTTTAVVGTTGAGKTTISRLLFRFYDVLGGAVKVNGTDVRTVTQKSLREMIGVVPQATSLFNDTIRANIAYGKRDATDSELDEVAQSAQLIEFIRALPEGWDTMVGDRGLKLSGGEKQRTAIARCLLKDPPIVVLDEATSALDTVTENSIQQALDVLGQERTCLVIAHRLGTIRNADNIVVLGDGCVLEQGTHDELLAKNGKYAEMWNMQLHSTADIVEE</sequence>
<evidence type="ECO:0000256" key="6">
    <source>
        <dbReference type="ARBA" id="ARBA00022989"/>
    </source>
</evidence>
<organism evidence="12 13">
    <name type="scientific">Chaetoceros tenuissimus</name>
    <dbReference type="NCBI Taxonomy" id="426638"/>
    <lineage>
        <taxon>Eukaryota</taxon>
        <taxon>Sar</taxon>
        <taxon>Stramenopiles</taxon>
        <taxon>Ochrophyta</taxon>
        <taxon>Bacillariophyta</taxon>
        <taxon>Coscinodiscophyceae</taxon>
        <taxon>Chaetocerotophycidae</taxon>
        <taxon>Chaetocerotales</taxon>
        <taxon>Chaetocerotaceae</taxon>
        <taxon>Chaetoceros</taxon>
    </lineage>
</organism>
<dbReference type="Proteomes" id="UP001054902">
    <property type="component" value="Unassembled WGS sequence"/>
</dbReference>
<feature type="transmembrane region" description="Helical" evidence="9">
    <location>
        <begin position="394"/>
        <end position="415"/>
    </location>
</feature>
<dbReference type="Pfam" id="PF00005">
    <property type="entry name" value="ABC_tran"/>
    <property type="match status" value="2"/>
</dbReference>
<dbReference type="PANTHER" id="PTHR24221">
    <property type="entry name" value="ATP-BINDING CASSETTE SUB-FAMILY B"/>
    <property type="match status" value="1"/>
</dbReference>
<keyword evidence="6 9" id="KW-1133">Transmembrane helix</keyword>
<dbReference type="GO" id="GO:0016887">
    <property type="term" value="F:ATP hydrolysis activity"/>
    <property type="evidence" value="ECO:0007669"/>
    <property type="project" value="InterPro"/>
</dbReference>
<dbReference type="GO" id="GO:0140359">
    <property type="term" value="F:ABC-type transporter activity"/>
    <property type="evidence" value="ECO:0007669"/>
    <property type="project" value="InterPro"/>
</dbReference>
<keyword evidence="3 9" id="KW-0812">Transmembrane</keyword>
<dbReference type="SUPFAM" id="SSF52540">
    <property type="entry name" value="P-loop containing nucleoside triphosphate hydrolases"/>
    <property type="match status" value="2"/>
</dbReference>
<dbReference type="InterPro" id="IPR036640">
    <property type="entry name" value="ABC1_TM_sf"/>
</dbReference>
<evidence type="ECO:0000256" key="8">
    <source>
        <dbReference type="ARBA" id="ARBA00024363"/>
    </source>
</evidence>
<dbReference type="GO" id="GO:0016020">
    <property type="term" value="C:membrane"/>
    <property type="evidence" value="ECO:0007669"/>
    <property type="project" value="UniProtKB-SubCell"/>
</dbReference>
<dbReference type="PROSITE" id="PS50893">
    <property type="entry name" value="ABC_TRANSPORTER_2"/>
    <property type="match status" value="2"/>
</dbReference>
<dbReference type="Gene3D" id="1.20.1560.10">
    <property type="entry name" value="ABC transporter type 1, transmembrane domain"/>
    <property type="match status" value="2"/>
</dbReference>
<keyword evidence="4" id="KW-0547">Nucleotide-binding</keyword>
<dbReference type="InterPro" id="IPR003593">
    <property type="entry name" value="AAA+_ATPase"/>
</dbReference>
<dbReference type="SMART" id="SM00382">
    <property type="entry name" value="AAA"/>
    <property type="match status" value="2"/>
</dbReference>
<dbReference type="FunFam" id="3.40.50.300:FF:000287">
    <property type="entry name" value="Multidrug ABC transporter ATP-binding protein"/>
    <property type="match status" value="2"/>
</dbReference>
<accession>A0AAD3D7G6</accession>
<evidence type="ECO:0000313" key="12">
    <source>
        <dbReference type="EMBL" id="GFH58086.1"/>
    </source>
</evidence>
<evidence type="ECO:0000256" key="3">
    <source>
        <dbReference type="ARBA" id="ARBA00022692"/>
    </source>
</evidence>
<feature type="domain" description="ABC transmembrane type-1" evidence="11">
    <location>
        <begin position="874"/>
        <end position="1182"/>
    </location>
</feature>
<dbReference type="InterPro" id="IPR011527">
    <property type="entry name" value="ABC1_TM_dom"/>
</dbReference>
<comment type="similarity">
    <text evidence="8">Belongs to the ABC transporter superfamily. ABCB family. Heavy Metal importer (TC 3.A.1.210) subfamily.</text>
</comment>
<dbReference type="InterPro" id="IPR003439">
    <property type="entry name" value="ABC_transporter-like_ATP-bd"/>
</dbReference>
<dbReference type="InterPro" id="IPR039421">
    <property type="entry name" value="Type_1_exporter"/>
</dbReference>
<keyword evidence="5 12" id="KW-0067">ATP-binding</keyword>
<evidence type="ECO:0000256" key="5">
    <source>
        <dbReference type="ARBA" id="ARBA00022840"/>
    </source>
</evidence>
<dbReference type="PROSITE" id="PS50929">
    <property type="entry name" value="ABC_TM1F"/>
    <property type="match status" value="2"/>
</dbReference>
<evidence type="ECO:0000256" key="2">
    <source>
        <dbReference type="ARBA" id="ARBA00022448"/>
    </source>
</evidence>
<dbReference type="Pfam" id="PF00664">
    <property type="entry name" value="ABC_membrane"/>
    <property type="match status" value="2"/>
</dbReference>
<feature type="domain" description="ABC transporter" evidence="10">
    <location>
        <begin position="630"/>
        <end position="866"/>
    </location>
</feature>
<dbReference type="InterPro" id="IPR027417">
    <property type="entry name" value="P-loop_NTPase"/>
</dbReference>
<comment type="subcellular location">
    <subcellularLocation>
        <location evidence="1">Membrane</location>
        <topology evidence="1">Multi-pass membrane protein</topology>
    </subcellularLocation>
</comment>
<feature type="transmembrane region" description="Helical" evidence="9">
    <location>
        <begin position="144"/>
        <end position="164"/>
    </location>
</feature>
<gene>
    <name evidence="12" type="ORF">CTEN210_14562</name>
</gene>
<feature type="transmembrane region" description="Helical" evidence="9">
    <location>
        <begin position="421"/>
        <end position="442"/>
    </location>
</feature>
<keyword evidence="2" id="KW-0813">Transport</keyword>
<feature type="transmembrane region" description="Helical" evidence="9">
    <location>
        <begin position="108"/>
        <end position="132"/>
    </location>
</feature>
<evidence type="ECO:0000256" key="1">
    <source>
        <dbReference type="ARBA" id="ARBA00004141"/>
    </source>
</evidence>
<keyword evidence="13" id="KW-1185">Reference proteome</keyword>
<evidence type="ECO:0000256" key="9">
    <source>
        <dbReference type="SAM" id="Phobius"/>
    </source>
</evidence>
<feature type="transmembrane region" description="Helical" evidence="9">
    <location>
        <begin position="1012"/>
        <end position="1033"/>
    </location>
</feature>
<protein>
    <submittedName>
        <fullName evidence="12">ATP-binding cassette transporter</fullName>
    </submittedName>
</protein>
<evidence type="ECO:0000313" key="13">
    <source>
        <dbReference type="Proteomes" id="UP001054902"/>
    </source>
</evidence>
<evidence type="ECO:0000256" key="4">
    <source>
        <dbReference type="ARBA" id="ARBA00022741"/>
    </source>
</evidence>
<feature type="transmembrane region" description="Helical" evidence="9">
    <location>
        <begin position="176"/>
        <end position="197"/>
    </location>
</feature>
<dbReference type="EMBL" id="BLLK01000060">
    <property type="protein sequence ID" value="GFH58086.1"/>
    <property type="molecule type" value="Genomic_DNA"/>
</dbReference>
<evidence type="ECO:0000259" key="10">
    <source>
        <dbReference type="PROSITE" id="PS50893"/>
    </source>
</evidence>